<evidence type="ECO:0000256" key="1">
    <source>
        <dbReference type="SAM" id="SignalP"/>
    </source>
</evidence>
<gene>
    <name evidence="2" type="ORF">P171DRAFT_482048</name>
</gene>
<proteinExistence type="predicted"/>
<dbReference type="AlphaFoldDB" id="A0A9P4PTJ1"/>
<evidence type="ECO:0000313" key="3">
    <source>
        <dbReference type="Proteomes" id="UP000799764"/>
    </source>
</evidence>
<protein>
    <submittedName>
        <fullName evidence="2">Uncharacterized protein</fullName>
    </submittedName>
</protein>
<accession>A0A9P4PTJ1</accession>
<feature type="signal peptide" evidence="1">
    <location>
        <begin position="1"/>
        <end position="23"/>
    </location>
</feature>
<organism evidence="2 3">
    <name type="scientific">Karstenula rhodostoma CBS 690.94</name>
    <dbReference type="NCBI Taxonomy" id="1392251"/>
    <lineage>
        <taxon>Eukaryota</taxon>
        <taxon>Fungi</taxon>
        <taxon>Dikarya</taxon>
        <taxon>Ascomycota</taxon>
        <taxon>Pezizomycotina</taxon>
        <taxon>Dothideomycetes</taxon>
        <taxon>Pleosporomycetidae</taxon>
        <taxon>Pleosporales</taxon>
        <taxon>Massarineae</taxon>
        <taxon>Didymosphaeriaceae</taxon>
        <taxon>Karstenula</taxon>
    </lineage>
</organism>
<keyword evidence="3" id="KW-1185">Reference proteome</keyword>
<name>A0A9P4PTJ1_9PLEO</name>
<dbReference type="EMBL" id="MU001495">
    <property type="protein sequence ID" value="KAF2449013.1"/>
    <property type="molecule type" value="Genomic_DNA"/>
</dbReference>
<feature type="chain" id="PRO_5040462978" evidence="1">
    <location>
        <begin position="24"/>
        <end position="157"/>
    </location>
</feature>
<evidence type="ECO:0000313" key="2">
    <source>
        <dbReference type="EMBL" id="KAF2449013.1"/>
    </source>
</evidence>
<dbReference type="OrthoDB" id="10405363at2759"/>
<reference evidence="2" key="1">
    <citation type="journal article" date="2020" name="Stud. Mycol.">
        <title>101 Dothideomycetes genomes: a test case for predicting lifestyles and emergence of pathogens.</title>
        <authorList>
            <person name="Haridas S."/>
            <person name="Albert R."/>
            <person name="Binder M."/>
            <person name="Bloem J."/>
            <person name="Labutti K."/>
            <person name="Salamov A."/>
            <person name="Andreopoulos B."/>
            <person name="Baker S."/>
            <person name="Barry K."/>
            <person name="Bills G."/>
            <person name="Bluhm B."/>
            <person name="Cannon C."/>
            <person name="Castanera R."/>
            <person name="Culley D."/>
            <person name="Daum C."/>
            <person name="Ezra D."/>
            <person name="Gonzalez J."/>
            <person name="Henrissat B."/>
            <person name="Kuo A."/>
            <person name="Liang C."/>
            <person name="Lipzen A."/>
            <person name="Lutzoni F."/>
            <person name="Magnuson J."/>
            <person name="Mondo S."/>
            <person name="Nolan M."/>
            <person name="Ohm R."/>
            <person name="Pangilinan J."/>
            <person name="Park H.-J."/>
            <person name="Ramirez L."/>
            <person name="Alfaro M."/>
            <person name="Sun H."/>
            <person name="Tritt A."/>
            <person name="Yoshinaga Y."/>
            <person name="Zwiers L.-H."/>
            <person name="Turgeon B."/>
            <person name="Goodwin S."/>
            <person name="Spatafora J."/>
            <person name="Crous P."/>
            <person name="Grigoriev I."/>
        </authorList>
    </citation>
    <scope>NUCLEOTIDE SEQUENCE</scope>
    <source>
        <strain evidence="2">CBS 690.94</strain>
    </source>
</reference>
<comment type="caution">
    <text evidence="2">The sequence shown here is derived from an EMBL/GenBank/DDBJ whole genome shotgun (WGS) entry which is preliminary data.</text>
</comment>
<sequence>MFSAQITTILATIAVTSFGQVNAGAITLSPRSLIPSWSCPGPNERQANFDIKTDDMQPPATAVQQNSLTSGHLDDQILIKASHGYLIKAGTVQVLAEPPWDTMKGDTGLKAIVTVGKAGDPCKGATDVSDYLSTAEFAFKTGKFFWDVFSPLITGHP</sequence>
<keyword evidence="1" id="KW-0732">Signal</keyword>
<dbReference type="Proteomes" id="UP000799764">
    <property type="component" value="Unassembled WGS sequence"/>
</dbReference>